<keyword evidence="3" id="KW-1185">Reference proteome</keyword>
<dbReference type="SUPFAM" id="SSF89447">
    <property type="entry name" value="AbrB/MazE/MraZ-like"/>
    <property type="match status" value="1"/>
</dbReference>
<dbReference type="InterPro" id="IPR052975">
    <property type="entry name" value="Repressor-like_regulatory"/>
</dbReference>
<sequence>MGKKDDRYYMSSVKIGPKGQIVIPKEARAMFGLEPGDTLVLLADTKKGIALQTADKLNPLLRRVFQQLPGDEEAEE</sequence>
<proteinExistence type="predicted"/>
<evidence type="ECO:0000259" key="1">
    <source>
        <dbReference type="SMART" id="SM00966"/>
    </source>
</evidence>
<dbReference type="NCBIfam" id="TIGR01439">
    <property type="entry name" value="lp_hng_hel_AbrB"/>
    <property type="match status" value="1"/>
</dbReference>
<dbReference type="Proteomes" id="UP000681035">
    <property type="component" value="Chromosome"/>
</dbReference>
<evidence type="ECO:0000313" key="3">
    <source>
        <dbReference type="Proteomes" id="UP000681035"/>
    </source>
</evidence>
<organism evidence="2 3">
    <name type="scientific">Vescimonas coprocola</name>
    <dbReference type="NCBI Taxonomy" id="2714355"/>
    <lineage>
        <taxon>Bacteria</taxon>
        <taxon>Bacillati</taxon>
        <taxon>Bacillota</taxon>
        <taxon>Clostridia</taxon>
        <taxon>Eubacteriales</taxon>
        <taxon>Oscillospiraceae</taxon>
        <taxon>Vescimonas</taxon>
    </lineage>
</organism>
<dbReference type="PANTHER" id="PTHR34860:SF6">
    <property type="entry name" value="REPRESSOR-LIKE PROTEIN SSO7C3"/>
    <property type="match status" value="1"/>
</dbReference>
<protein>
    <recommendedName>
        <fullName evidence="1">SpoVT-AbrB domain-containing protein</fullName>
    </recommendedName>
</protein>
<dbReference type="Gene3D" id="2.10.260.10">
    <property type="match status" value="1"/>
</dbReference>
<dbReference type="RefSeq" id="WP_324614761.1">
    <property type="nucleotide sequence ID" value="NZ_AP023418.1"/>
</dbReference>
<evidence type="ECO:0000313" key="2">
    <source>
        <dbReference type="EMBL" id="BCK81009.1"/>
    </source>
</evidence>
<feature type="domain" description="SpoVT-AbrB" evidence="1">
    <location>
        <begin position="13"/>
        <end position="59"/>
    </location>
</feature>
<dbReference type="InterPro" id="IPR037914">
    <property type="entry name" value="SpoVT-AbrB_sf"/>
</dbReference>
<accession>A0A810PXZ8</accession>
<dbReference type="InterPro" id="IPR007159">
    <property type="entry name" value="SpoVT-AbrB_dom"/>
</dbReference>
<dbReference type="Pfam" id="PF04014">
    <property type="entry name" value="MazE_antitoxin"/>
    <property type="match status" value="1"/>
</dbReference>
<dbReference type="SMART" id="SM00966">
    <property type="entry name" value="SpoVT_AbrB"/>
    <property type="match status" value="1"/>
</dbReference>
<dbReference type="KEGG" id="vcop:MM50RIKEN_07720"/>
<dbReference type="GO" id="GO:0003677">
    <property type="term" value="F:DNA binding"/>
    <property type="evidence" value="ECO:0007669"/>
    <property type="project" value="InterPro"/>
</dbReference>
<dbReference type="PANTHER" id="PTHR34860">
    <property type="entry name" value="REPRESSOR-LIKE PROTEIN SSO7C3"/>
    <property type="match status" value="1"/>
</dbReference>
<dbReference type="EMBL" id="AP023418">
    <property type="protein sequence ID" value="BCK81009.1"/>
    <property type="molecule type" value="Genomic_DNA"/>
</dbReference>
<dbReference type="AlphaFoldDB" id="A0A810PXZ8"/>
<gene>
    <name evidence="2" type="ORF">MM50RIKEN_07720</name>
</gene>
<name>A0A810PXZ8_9FIRM</name>
<reference evidence="2" key="1">
    <citation type="submission" date="2020-09" db="EMBL/GenBank/DDBJ databases">
        <title>New species isolated from human feces.</title>
        <authorList>
            <person name="Kitahara M."/>
            <person name="Shigeno Y."/>
            <person name="Shime M."/>
            <person name="Matsumoto Y."/>
            <person name="Nakamura S."/>
            <person name="Motooka D."/>
            <person name="Fukuoka S."/>
            <person name="Nishikawa H."/>
            <person name="Benno Y."/>
        </authorList>
    </citation>
    <scope>NUCLEOTIDE SEQUENCE</scope>
    <source>
        <strain evidence="2">MM50</strain>
    </source>
</reference>